<keyword evidence="2" id="KW-1185">Reference proteome</keyword>
<dbReference type="GO" id="GO:0003676">
    <property type="term" value="F:nucleic acid binding"/>
    <property type="evidence" value="ECO:0007669"/>
    <property type="project" value="InterPro"/>
</dbReference>
<protein>
    <submittedName>
        <fullName evidence="1">210_t:CDS:1</fullName>
    </submittedName>
</protein>
<dbReference type="Gene3D" id="3.30.420.10">
    <property type="entry name" value="Ribonuclease H-like superfamily/Ribonuclease H"/>
    <property type="match status" value="1"/>
</dbReference>
<reference evidence="1" key="1">
    <citation type="submission" date="2021-06" db="EMBL/GenBank/DDBJ databases">
        <authorList>
            <person name="Kallberg Y."/>
            <person name="Tangrot J."/>
            <person name="Rosling A."/>
        </authorList>
    </citation>
    <scope>NUCLEOTIDE SEQUENCE</scope>
    <source>
        <strain evidence="1">UK204</strain>
    </source>
</reference>
<accession>A0A9N9EKN6</accession>
<sequence length="86" mass="10023">ELWKLLKDNVQHLEAFSRTVNELKQKWEDFDSSIFEKLATSMPRRINAVLKARAGQQSTSVFSCIWRKKSINNLIFSFNFKSGVTL</sequence>
<dbReference type="Proteomes" id="UP000789570">
    <property type="component" value="Unassembled WGS sequence"/>
</dbReference>
<feature type="non-terminal residue" evidence="1">
    <location>
        <position position="1"/>
    </location>
</feature>
<name>A0A9N9EKN6_9GLOM</name>
<dbReference type="EMBL" id="CAJVPQ010006172">
    <property type="protein sequence ID" value="CAG8681591.1"/>
    <property type="molecule type" value="Genomic_DNA"/>
</dbReference>
<evidence type="ECO:0000313" key="1">
    <source>
        <dbReference type="EMBL" id="CAG8681591.1"/>
    </source>
</evidence>
<organism evidence="1 2">
    <name type="scientific">Funneliformis caledonium</name>
    <dbReference type="NCBI Taxonomy" id="1117310"/>
    <lineage>
        <taxon>Eukaryota</taxon>
        <taxon>Fungi</taxon>
        <taxon>Fungi incertae sedis</taxon>
        <taxon>Mucoromycota</taxon>
        <taxon>Glomeromycotina</taxon>
        <taxon>Glomeromycetes</taxon>
        <taxon>Glomerales</taxon>
        <taxon>Glomeraceae</taxon>
        <taxon>Funneliformis</taxon>
    </lineage>
</organism>
<dbReference type="OrthoDB" id="2446457at2759"/>
<dbReference type="InterPro" id="IPR036397">
    <property type="entry name" value="RNaseH_sf"/>
</dbReference>
<evidence type="ECO:0000313" key="2">
    <source>
        <dbReference type="Proteomes" id="UP000789570"/>
    </source>
</evidence>
<comment type="caution">
    <text evidence="1">The sequence shown here is derived from an EMBL/GenBank/DDBJ whole genome shotgun (WGS) entry which is preliminary data.</text>
</comment>
<gene>
    <name evidence="1" type="ORF">FCALED_LOCUS12530</name>
</gene>
<dbReference type="AlphaFoldDB" id="A0A9N9EKN6"/>
<proteinExistence type="predicted"/>